<reference evidence="4 5" key="1">
    <citation type="journal article" date="2015" name="Genome Announc.">
        <title>Expanding the biotechnology potential of lactobacilli through comparative genomics of 213 strains and associated genera.</title>
        <authorList>
            <person name="Sun Z."/>
            <person name="Harris H.M."/>
            <person name="McCann A."/>
            <person name="Guo C."/>
            <person name="Argimon S."/>
            <person name="Zhang W."/>
            <person name="Yang X."/>
            <person name="Jeffery I.B."/>
            <person name="Cooney J.C."/>
            <person name="Kagawa T.F."/>
            <person name="Liu W."/>
            <person name="Song Y."/>
            <person name="Salvetti E."/>
            <person name="Wrobel A."/>
            <person name="Rasinkangas P."/>
            <person name="Parkhill J."/>
            <person name="Rea M.C."/>
            <person name="O'Sullivan O."/>
            <person name="Ritari J."/>
            <person name="Douillard F.P."/>
            <person name="Paul Ross R."/>
            <person name="Yang R."/>
            <person name="Briner A.E."/>
            <person name="Felis G.E."/>
            <person name="de Vos W.M."/>
            <person name="Barrangou R."/>
            <person name="Klaenhammer T.R."/>
            <person name="Caufield P.W."/>
            <person name="Cui Y."/>
            <person name="Zhang H."/>
            <person name="O'Toole P.W."/>
        </authorList>
    </citation>
    <scope>NUCLEOTIDE SEQUENCE [LARGE SCALE GENOMIC DNA]</scope>
    <source>
        <strain evidence="4 5">DSM 18527</strain>
    </source>
</reference>
<gene>
    <name evidence="4" type="ORF">FC83_GL001558</name>
</gene>
<evidence type="ECO:0000313" key="4">
    <source>
        <dbReference type="EMBL" id="KRM30427.1"/>
    </source>
</evidence>
<dbReference type="Proteomes" id="UP000051236">
    <property type="component" value="Unassembled WGS sequence"/>
</dbReference>
<evidence type="ECO:0000313" key="5">
    <source>
        <dbReference type="Proteomes" id="UP000051236"/>
    </source>
</evidence>
<keyword evidence="5" id="KW-1185">Reference proteome</keyword>
<evidence type="ECO:0000256" key="1">
    <source>
        <dbReference type="ARBA" id="ARBA00023125"/>
    </source>
</evidence>
<organism evidence="4 5">
    <name type="scientific">Agrilactobacillus composti DSM 18527 = JCM 14202</name>
    <dbReference type="NCBI Taxonomy" id="1423734"/>
    <lineage>
        <taxon>Bacteria</taxon>
        <taxon>Bacillati</taxon>
        <taxon>Bacillota</taxon>
        <taxon>Bacilli</taxon>
        <taxon>Lactobacillales</taxon>
        <taxon>Lactobacillaceae</taxon>
        <taxon>Agrilactobacillus</taxon>
    </lineage>
</organism>
<dbReference type="PROSITE" id="PS50977">
    <property type="entry name" value="HTH_TETR_2"/>
    <property type="match status" value="1"/>
</dbReference>
<dbReference type="PANTHER" id="PTHR43479:SF11">
    <property type="entry name" value="ACREF_ENVCD OPERON REPRESSOR-RELATED"/>
    <property type="match status" value="1"/>
</dbReference>
<dbReference type="PATRIC" id="fig|1423734.3.peg.1577"/>
<name>X0PPG6_9LACO</name>
<dbReference type="Gene3D" id="1.10.357.10">
    <property type="entry name" value="Tetracycline Repressor, domain 2"/>
    <property type="match status" value="1"/>
</dbReference>
<dbReference type="RefSeq" id="WP_035451426.1">
    <property type="nucleotide sequence ID" value="NZ_AZGA01000088.1"/>
</dbReference>
<comment type="caution">
    <text evidence="4">The sequence shown here is derived from an EMBL/GenBank/DDBJ whole genome shotgun (WGS) entry which is preliminary data.</text>
</comment>
<dbReference type="SUPFAM" id="SSF46689">
    <property type="entry name" value="Homeodomain-like"/>
    <property type="match status" value="1"/>
</dbReference>
<dbReference type="PROSITE" id="PS01081">
    <property type="entry name" value="HTH_TETR_1"/>
    <property type="match status" value="1"/>
</dbReference>
<dbReference type="InterPro" id="IPR023772">
    <property type="entry name" value="DNA-bd_HTH_TetR-type_CS"/>
</dbReference>
<dbReference type="EMBL" id="AZGA01000088">
    <property type="protein sequence ID" value="KRM30427.1"/>
    <property type="molecule type" value="Genomic_DNA"/>
</dbReference>
<dbReference type="eggNOG" id="COG1309">
    <property type="taxonomic scope" value="Bacteria"/>
</dbReference>
<feature type="DNA-binding region" description="H-T-H motif" evidence="2">
    <location>
        <begin position="26"/>
        <end position="45"/>
    </location>
</feature>
<dbReference type="InterPro" id="IPR001647">
    <property type="entry name" value="HTH_TetR"/>
</dbReference>
<proteinExistence type="predicted"/>
<dbReference type="OrthoDB" id="9815924at2"/>
<evidence type="ECO:0000259" key="3">
    <source>
        <dbReference type="PROSITE" id="PS50977"/>
    </source>
</evidence>
<accession>X0PPG6</accession>
<dbReference type="InterPro" id="IPR050624">
    <property type="entry name" value="HTH-type_Tx_Regulator"/>
</dbReference>
<sequence>MKRISQDLIIETSEQLIKSTGSAEISLAQIANELGITHAAIYKHFKNKQALWEAVAKNWFDHNIIGNVAITPKDGQSPRDQLHDWLWHFVNAKKNAYNNNPEMFTLNTQYIDNNPYALHKVLLDAYAIIDKIMAYHDPEFKRAEIILSAFSVFTLPNFKDTWNAPNYQERFEAMWALIKFGL</sequence>
<feature type="domain" description="HTH tetR-type" evidence="3">
    <location>
        <begin position="3"/>
        <end position="63"/>
    </location>
</feature>
<keyword evidence="1 2" id="KW-0238">DNA-binding</keyword>
<dbReference type="AlphaFoldDB" id="X0PPG6"/>
<dbReference type="PRINTS" id="PR00455">
    <property type="entry name" value="HTHTETR"/>
</dbReference>
<dbReference type="Pfam" id="PF00440">
    <property type="entry name" value="TetR_N"/>
    <property type="match status" value="1"/>
</dbReference>
<dbReference type="STRING" id="1423734.FC83_GL001558"/>
<dbReference type="InterPro" id="IPR009057">
    <property type="entry name" value="Homeodomain-like_sf"/>
</dbReference>
<protein>
    <submittedName>
        <fullName evidence="4">Transcriptional regulator</fullName>
    </submittedName>
</protein>
<evidence type="ECO:0000256" key="2">
    <source>
        <dbReference type="PROSITE-ProRule" id="PRU00335"/>
    </source>
</evidence>
<dbReference type="GO" id="GO:0003677">
    <property type="term" value="F:DNA binding"/>
    <property type="evidence" value="ECO:0007669"/>
    <property type="project" value="UniProtKB-UniRule"/>
</dbReference>
<dbReference type="PANTHER" id="PTHR43479">
    <property type="entry name" value="ACREF/ENVCD OPERON REPRESSOR-RELATED"/>
    <property type="match status" value="1"/>
</dbReference>